<dbReference type="InterPro" id="IPR012338">
    <property type="entry name" value="Beta-lactam/transpept-like"/>
</dbReference>
<gene>
    <name evidence="2" type="ORF">M23134_07214</name>
</gene>
<dbReference type="AlphaFoldDB" id="A1ZX44"/>
<dbReference type="PANTHER" id="PTHR46825">
    <property type="entry name" value="D-ALANYL-D-ALANINE-CARBOXYPEPTIDASE/ENDOPEPTIDASE AMPH"/>
    <property type="match status" value="1"/>
</dbReference>
<dbReference type="InterPro" id="IPR001466">
    <property type="entry name" value="Beta-lactam-related"/>
</dbReference>
<proteinExistence type="predicted"/>
<dbReference type="Gene3D" id="3.40.710.10">
    <property type="entry name" value="DD-peptidase/beta-lactamase superfamily"/>
    <property type="match status" value="1"/>
</dbReference>
<keyword evidence="3" id="KW-1185">Reference proteome</keyword>
<dbReference type="InterPro" id="IPR050491">
    <property type="entry name" value="AmpC-like"/>
</dbReference>
<dbReference type="Proteomes" id="UP000004095">
    <property type="component" value="Unassembled WGS sequence"/>
</dbReference>
<comment type="caution">
    <text evidence="2">The sequence shown here is derived from an EMBL/GenBank/DDBJ whole genome shotgun (WGS) entry which is preliminary data.</text>
</comment>
<evidence type="ECO:0000313" key="2">
    <source>
        <dbReference type="EMBL" id="EAY25025.1"/>
    </source>
</evidence>
<evidence type="ECO:0000259" key="1">
    <source>
        <dbReference type="Pfam" id="PF00144"/>
    </source>
</evidence>
<protein>
    <submittedName>
        <fullName evidence="2">Beta-lactamase</fullName>
    </submittedName>
</protein>
<organism evidence="2 3">
    <name type="scientific">Microscilla marina ATCC 23134</name>
    <dbReference type="NCBI Taxonomy" id="313606"/>
    <lineage>
        <taxon>Bacteria</taxon>
        <taxon>Pseudomonadati</taxon>
        <taxon>Bacteroidota</taxon>
        <taxon>Cytophagia</taxon>
        <taxon>Cytophagales</taxon>
        <taxon>Microscillaceae</taxon>
        <taxon>Microscilla</taxon>
    </lineage>
</organism>
<dbReference type="eggNOG" id="COG1680">
    <property type="taxonomic scope" value="Bacteria"/>
</dbReference>
<dbReference type="EMBL" id="AAWS01000056">
    <property type="protein sequence ID" value="EAY25025.1"/>
    <property type="molecule type" value="Genomic_DNA"/>
</dbReference>
<feature type="domain" description="Beta-lactamase-related" evidence="1">
    <location>
        <begin position="34"/>
        <end position="361"/>
    </location>
</feature>
<accession>A1ZX44</accession>
<dbReference type="PANTHER" id="PTHR46825:SF9">
    <property type="entry name" value="BETA-LACTAMASE-RELATED DOMAIN-CONTAINING PROTEIN"/>
    <property type="match status" value="1"/>
</dbReference>
<reference evidence="2 3" key="1">
    <citation type="submission" date="2007-01" db="EMBL/GenBank/DDBJ databases">
        <authorList>
            <person name="Haygood M."/>
            <person name="Podell S."/>
            <person name="Anderson C."/>
            <person name="Hopkinson B."/>
            <person name="Roe K."/>
            <person name="Barbeau K."/>
            <person name="Gaasterland T."/>
            <person name="Ferriera S."/>
            <person name="Johnson J."/>
            <person name="Kravitz S."/>
            <person name="Beeson K."/>
            <person name="Sutton G."/>
            <person name="Rogers Y.-H."/>
            <person name="Friedman R."/>
            <person name="Frazier M."/>
            <person name="Venter J.C."/>
        </authorList>
    </citation>
    <scope>NUCLEOTIDE SEQUENCE [LARGE SCALE GENOMIC DNA]</scope>
    <source>
        <strain evidence="2 3">ATCC 23134</strain>
    </source>
</reference>
<dbReference type="Pfam" id="PF00144">
    <property type="entry name" value="Beta-lactamase"/>
    <property type="match status" value="1"/>
</dbReference>
<sequence>MLFVALILTVSCKKEDDTEPTNNSQQSFSELETKIVGEMTKESINGLSAFIIKGNETVWIKGFGKADVANNKEVSKDTPFMLGSVSKAVTSIVLLTLYDAGKFKLDDNINDYLPFKVINPHHPNETITFKMLLAHAGSINDAGYDELDDSKIYTFGGDTSLDLGEFLKDYLVDGGKYYSTDSYTKDKPGAGFKYSNVGSALCGYLAEAISGEKFSDYSKKVLFTPLGMNNTGWWLKDVNIDQVAIPYQNDGTAIQHYTFVDYPNGQLRSSVEDMSKLMLMFMQQGTLNGQKILESTTVDLIKARAGFVDSSNFGLSWYYDKTSAGDEILGHNGSERGVQTEFFLDTKSGVGVMVTANKTTSLVSIRDLLFEEAKK</sequence>
<name>A1ZX44_MICM2</name>
<dbReference type="SUPFAM" id="SSF56601">
    <property type="entry name" value="beta-lactamase/transpeptidase-like"/>
    <property type="match status" value="1"/>
</dbReference>
<evidence type="ECO:0000313" key="3">
    <source>
        <dbReference type="Proteomes" id="UP000004095"/>
    </source>
</evidence>